<reference evidence="1" key="1">
    <citation type="submission" date="2022-10" db="EMBL/GenBank/DDBJ databases">
        <authorList>
            <person name="Chen Y."/>
            <person name="Dougan E. K."/>
            <person name="Chan C."/>
            <person name="Rhodes N."/>
            <person name="Thang M."/>
        </authorList>
    </citation>
    <scope>NUCLEOTIDE SEQUENCE</scope>
</reference>
<protein>
    <submittedName>
        <fullName evidence="2">[F-actin]-monooxygenase mical1 (Molecu le interacting with CasL protein 1) (MICAL-1)</fullName>
    </submittedName>
</protein>
<proteinExistence type="predicted"/>
<organism evidence="1">
    <name type="scientific">Cladocopium goreaui</name>
    <dbReference type="NCBI Taxonomy" id="2562237"/>
    <lineage>
        <taxon>Eukaryota</taxon>
        <taxon>Sar</taxon>
        <taxon>Alveolata</taxon>
        <taxon>Dinophyceae</taxon>
        <taxon>Suessiales</taxon>
        <taxon>Symbiodiniaceae</taxon>
        <taxon>Cladocopium</taxon>
    </lineage>
</organism>
<accession>A0A9P1G549</accession>
<reference evidence="2 3" key="2">
    <citation type="submission" date="2024-05" db="EMBL/GenBank/DDBJ databases">
        <authorList>
            <person name="Chen Y."/>
            <person name="Shah S."/>
            <person name="Dougan E. K."/>
            <person name="Thang M."/>
            <person name="Chan C."/>
        </authorList>
    </citation>
    <scope>NUCLEOTIDE SEQUENCE [LARGE SCALE GENOMIC DNA]</scope>
</reference>
<gene>
    <name evidence="1" type="ORF">C1SCF055_LOCUS26078</name>
</gene>
<name>A0A9P1G549_9DINO</name>
<dbReference type="SUPFAM" id="SSF51905">
    <property type="entry name" value="FAD/NAD(P)-binding domain"/>
    <property type="match status" value="1"/>
</dbReference>
<dbReference type="AlphaFoldDB" id="A0A9P1G549"/>
<evidence type="ECO:0000313" key="3">
    <source>
        <dbReference type="Proteomes" id="UP001152797"/>
    </source>
</evidence>
<evidence type="ECO:0000313" key="2">
    <source>
        <dbReference type="EMBL" id="CAL4787233.1"/>
    </source>
</evidence>
<dbReference type="InterPro" id="IPR036188">
    <property type="entry name" value="FAD/NAD-bd_sf"/>
</dbReference>
<dbReference type="EMBL" id="CAMXCT030002700">
    <property type="protein sequence ID" value="CAL4787233.1"/>
    <property type="molecule type" value="Genomic_DNA"/>
</dbReference>
<dbReference type="EMBL" id="CAMXCT020002700">
    <property type="protein sequence ID" value="CAL1153296.1"/>
    <property type="molecule type" value="Genomic_DNA"/>
</dbReference>
<sequence length="707" mass="79738">MEVLQDRARRLLRILDVKLIPKDEQKGGAAGVLSISRESERTKEPRRSLVGGRVRLPAGDWDGLAICGEDSWLFPNDASFEQVLDSTDRSFVDADLLWSLLSDRLESDATGGEEWLRKQYRLLRSRQPSSGIDVSKSFTGSKSLYWMRSKSALGSLEKLWEDFCSALQVEDIDQAFSALWTSMQEVQLNSSKPFGPFEAYSKLLQRMPLSIPRFQKQLDSGADPLKGEKLAVIGAGPIGLRAALELALLGAEVHVFDSRASFSRMNILKLWDWAASDLLELGAKHLLPNFLTYMDHIGIRELQALLLKLCLLAKVKFHWNSAFKAMSKIQSPVRERLQLVTQKVLTQSGKPTGQEDVQTFSSLVACDGGKSKKHDRKMVGEFGVAEHLGLKRHRADGQSEEPRSEIAVVVNFQNHKEVEDRLLVECPRGATSDEIPLVKRLIYLQGETHYFIMTVDLDVLMKHGVVTSQDLANVNQQNLEILARQARASVSVVEQDGYVVELYSSEVRRIYSEHDGAFGVDIPRDFWARRSVALDPLGRPAMSVFSYHADLTWLSQPMYLFDENLPVFFAGDALREPFWPMGEGCSRGFMGAFDTVWAVRCWAKGLRGTSLMKLRRSLFDIASQVNPKNYGKDVFLPYEHAAPFAGLEWLSVPGLRWPAWGFDGRKRPMKYIFTVDPRTRYISYKENPEENLEPDTVASLMCSTCSK</sequence>
<dbReference type="PRINTS" id="PR00420">
    <property type="entry name" value="RNGMNOXGNASE"/>
</dbReference>
<dbReference type="Proteomes" id="UP001152797">
    <property type="component" value="Unassembled WGS sequence"/>
</dbReference>
<dbReference type="OrthoDB" id="437885at2759"/>
<dbReference type="Gene3D" id="3.50.50.60">
    <property type="entry name" value="FAD/NAD(P)-binding domain"/>
    <property type="match status" value="1"/>
</dbReference>
<evidence type="ECO:0000313" key="1">
    <source>
        <dbReference type="EMBL" id="CAI3999921.1"/>
    </source>
</evidence>
<keyword evidence="3" id="KW-1185">Reference proteome</keyword>
<dbReference type="EMBL" id="CAMXCT010002700">
    <property type="protein sequence ID" value="CAI3999921.1"/>
    <property type="molecule type" value="Genomic_DNA"/>
</dbReference>
<comment type="caution">
    <text evidence="1">The sequence shown here is derived from an EMBL/GenBank/DDBJ whole genome shotgun (WGS) entry which is preliminary data.</text>
</comment>